<dbReference type="EMBL" id="LFJN01000015">
    <property type="protein sequence ID" value="KPI39466.1"/>
    <property type="molecule type" value="Genomic_DNA"/>
</dbReference>
<keyword evidence="4" id="KW-1185">Reference proteome</keyword>
<evidence type="ECO:0000313" key="3">
    <source>
        <dbReference type="EMBL" id="KPI39466.1"/>
    </source>
</evidence>
<accession>A0A0N1H878</accession>
<dbReference type="RefSeq" id="XP_017999429.1">
    <property type="nucleotide sequence ID" value="XM_018145297.1"/>
</dbReference>
<proteinExistence type="predicted"/>
<feature type="chain" id="PRO_5005873143" evidence="2">
    <location>
        <begin position="28"/>
        <end position="485"/>
    </location>
</feature>
<dbReference type="VEuPathDB" id="FungiDB:AB675_5110"/>
<name>A0A0N1H878_9EURO</name>
<dbReference type="OrthoDB" id="4161161at2759"/>
<evidence type="ECO:0000313" key="4">
    <source>
        <dbReference type="Proteomes" id="UP000038010"/>
    </source>
</evidence>
<dbReference type="GeneID" id="28737177"/>
<evidence type="ECO:0000256" key="1">
    <source>
        <dbReference type="SAM" id="MobiDB-lite"/>
    </source>
</evidence>
<feature type="signal peptide" evidence="2">
    <location>
        <begin position="1"/>
        <end position="27"/>
    </location>
</feature>
<comment type="caution">
    <text evidence="3">The sequence shown here is derived from an EMBL/GenBank/DDBJ whole genome shotgun (WGS) entry which is preliminary data.</text>
</comment>
<evidence type="ECO:0000256" key="2">
    <source>
        <dbReference type="SAM" id="SignalP"/>
    </source>
</evidence>
<gene>
    <name evidence="3" type="ORF">AB675_5110</name>
</gene>
<dbReference type="Proteomes" id="UP000038010">
    <property type="component" value="Unassembled WGS sequence"/>
</dbReference>
<reference evidence="3 4" key="1">
    <citation type="submission" date="2015-06" db="EMBL/GenBank/DDBJ databases">
        <title>Draft genome of the ant-associated black yeast Phialophora attae CBS 131958.</title>
        <authorList>
            <person name="Moreno L.F."/>
            <person name="Stielow B.J."/>
            <person name="de Hoog S."/>
            <person name="Vicente V.A."/>
            <person name="Weiss V.A."/>
            <person name="de Vries M."/>
            <person name="Cruz L.M."/>
            <person name="Souza E.M."/>
        </authorList>
    </citation>
    <scope>NUCLEOTIDE SEQUENCE [LARGE SCALE GENOMIC DNA]</scope>
    <source>
        <strain evidence="3 4">CBS 131958</strain>
    </source>
</reference>
<organism evidence="3 4">
    <name type="scientific">Cyphellophora attinorum</name>
    <dbReference type="NCBI Taxonomy" id="1664694"/>
    <lineage>
        <taxon>Eukaryota</taxon>
        <taxon>Fungi</taxon>
        <taxon>Dikarya</taxon>
        <taxon>Ascomycota</taxon>
        <taxon>Pezizomycotina</taxon>
        <taxon>Eurotiomycetes</taxon>
        <taxon>Chaetothyriomycetidae</taxon>
        <taxon>Chaetothyriales</taxon>
        <taxon>Cyphellophoraceae</taxon>
        <taxon>Cyphellophora</taxon>
    </lineage>
</organism>
<feature type="region of interest" description="Disordered" evidence="1">
    <location>
        <begin position="131"/>
        <end position="169"/>
    </location>
</feature>
<protein>
    <submittedName>
        <fullName evidence="3">Uncharacterized protein</fullName>
    </submittedName>
</protein>
<sequence length="485" mass="50141">MSTGMNAVTSLFSITTLFLCLPVQINAAKNDQQPLQESATATNSNLAKISQLFSSTTATSNSASATATTAPCCGADCPPGYCNIHHPAIDSITDVAWLYPTPTAAAPSSSLTFPCCHAACPDGACRPSPGYSSERPPIKARQTPAPESPGGGNELVPPGQRHPIFGPGRGQDPDNAGCWGCAPGCVGCIFSLRPHLPGQATDTAAARAPKPTDALSIEKQADRCFGCAGGWCYPCRGEKIIDVVGLPPDQLLQDASSSASGAAAKMTDAVKSAVGAQDKDGDANGPQLADPSLLLGNDVVDGIIGIDQDIVPIMVQGFASKAAGSIAEVSGTETFELLTLLATLDTKVSENYISLRVVRALGQEDKITASKFKEPKKAVLNSMLDSVQTSGWIEMGIVIGSIIGGEQDSHRLLKGVKWNVYDDEGVSNVPGFVLGTKLLGEVGGLRTVESVSREVEAGARIVGVAHAIISTGGNADAVEQRKDEL</sequence>
<dbReference type="AlphaFoldDB" id="A0A0N1H878"/>
<keyword evidence="2" id="KW-0732">Signal</keyword>